<comment type="caution">
    <text evidence="1">The sequence shown here is derived from an EMBL/GenBank/DDBJ whole genome shotgun (WGS) entry which is preliminary data.</text>
</comment>
<evidence type="ECO:0000313" key="1">
    <source>
        <dbReference type="EMBL" id="KAG8001633.1"/>
    </source>
</evidence>
<accession>A0ACB7EJ31</accession>
<dbReference type="EMBL" id="CM024795">
    <property type="protein sequence ID" value="KAG8001633.1"/>
    <property type="molecule type" value="Genomic_DNA"/>
</dbReference>
<dbReference type="Proteomes" id="UP000805704">
    <property type="component" value="Chromosome 7"/>
</dbReference>
<feature type="non-terminal residue" evidence="1">
    <location>
        <position position="145"/>
    </location>
</feature>
<reference evidence="1" key="1">
    <citation type="submission" date="2020-04" db="EMBL/GenBank/DDBJ databases">
        <title>A chromosome-scale assembly and high-density genetic map of the yellow drum (Nibea albiflora) genome.</title>
        <authorList>
            <person name="Xu D."/>
            <person name="Zhang W."/>
            <person name="Chen R."/>
            <person name="Tan P."/>
            <person name="Wang L."/>
            <person name="Song H."/>
            <person name="Tian L."/>
            <person name="Zhu Q."/>
            <person name="Wang B."/>
        </authorList>
    </citation>
    <scope>NUCLEOTIDE SEQUENCE</scope>
    <source>
        <strain evidence="1">ZJHYS-2018</strain>
    </source>
</reference>
<sequence>NDQPIDLTKGKNADKNSSGGSLGSAALSSTLSTPSSISPSSTVTMTKASAAVASFMATSPLRENALSDISDMLRNLTESQAVSKSSTPTSLSERSDIEGVTQEETEDISPAQKRKGRQSNWNPQHLLILQAQFASSLRQTSDGKY</sequence>
<evidence type="ECO:0000313" key="2">
    <source>
        <dbReference type="Proteomes" id="UP000805704"/>
    </source>
</evidence>
<name>A0ACB7EJ31_NIBAL</name>
<gene>
    <name evidence="1" type="primary">TSHZ3.2</name>
    <name evidence="1" type="ORF">GBF38_007381</name>
</gene>
<feature type="non-terminal residue" evidence="1">
    <location>
        <position position="1"/>
    </location>
</feature>
<protein>
    <submittedName>
        <fullName evidence="1">Teashirt-like protein 3</fullName>
    </submittedName>
</protein>
<proteinExistence type="predicted"/>
<keyword evidence="2" id="KW-1185">Reference proteome</keyword>
<organism evidence="1 2">
    <name type="scientific">Nibea albiflora</name>
    <name type="common">Yellow drum</name>
    <name type="synonym">Corvina albiflora</name>
    <dbReference type="NCBI Taxonomy" id="240163"/>
    <lineage>
        <taxon>Eukaryota</taxon>
        <taxon>Metazoa</taxon>
        <taxon>Chordata</taxon>
        <taxon>Craniata</taxon>
        <taxon>Vertebrata</taxon>
        <taxon>Euteleostomi</taxon>
        <taxon>Actinopterygii</taxon>
        <taxon>Neopterygii</taxon>
        <taxon>Teleostei</taxon>
        <taxon>Neoteleostei</taxon>
        <taxon>Acanthomorphata</taxon>
        <taxon>Eupercaria</taxon>
        <taxon>Sciaenidae</taxon>
        <taxon>Nibea</taxon>
    </lineage>
</organism>